<sequence length="96" mass="11402">MFKDKSSGLKILWIWTFGTAAVLVTSVMKTRIQDMEKFMYTEEQQQPPISPTEPTTLVYDVPKQDWRCQLNLHNSKWIQQQQHPKLQPERINPMEI</sequence>
<dbReference type="EMBL" id="JAJJMB010001716">
    <property type="protein sequence ID" value="KAI3955746.1"/>
    <property type="molecule type" value="Genomic_DNA"/>
</dbReference>
<keyword evidence="1" id="KW-1133">Transmembrane helix</keyword>
<comment type="caution">
    <text evidence="2">The sequence shown here is derived from an EMBL/GenBank/DDBJ whole genome shotgun (WGS) entry which is preliminary data.</text>
</comment>
<name>A0AAD4XU50_9MAGN</name>
<evidence type="ECO:0000313" key="2">
    <source>
        <dbReference type="EMBL" id="KAI3955746.1"/>
    </source>
</evidence>
<proteinExistence type="predicted"/>
<reference evidence="2" key="1">
    <citation type="submission" date="2022-04" db="EMBL/GenBank/DDBJ databases">
        <title>A functionally conserved STORR gene fusion in Papaver species that diverged 16.8 million years ago.</title>
        <authorList>
            <person name="Catania T."/>
        </authorList>
    </citation>
    <scope>NUCLEOTIDE SEQUENCE</scope>
    <source>
        <strain evidence="2">S-188037</strain>
    </source>
</reference>
<evidence type="ECO:0000256" key="1">
    <source>
        <dbReference type="SAM" id="Phobius"/>
    </source>
</evidence>
<organism evidence="2 3">
    <name type="scientific">Papaver atlanticum</name>
    <dbReference type="NCBI Taxonomy" id="357466"/>
    <lineage>
        <taxon>Eukaryota</taxon>
        <taxon>Viridiplantae</taxon>
        <taxon>Streptophyta</taxon>
        <taxon>Embryophyta</taxon>
        <taxon>Tracheophyta</taxon>
        <taxon>Spermatophyta</taxon>
        <taxon>Magnoliopsida</taxon>
        <taxon>Ranunculales</taxon>
        <taxon>Papaveraceae</taxon>
        <taxon>Papaveroideae</taxon>
        <taxon>Papaver</taxon>
    </lineage>
</organism>
<feature type="transmembrane region" description="Helical" evidence="1">
    <location>
        <begin position="12"/>
        <end position="30"/>
    </location>
</feature>
<protein>
    <submittedName>
        <fullName evidence="2">Uncharacterized protein</fullName>
    </submittedName>
</protein>
<dbReference type="AlphaFoldDB" id="A0AAD4XU50"/>
<gene>
    <name evidence="2" type="ORF">MKW98_006106</name>
</gene>
<accession>A0AAD4XU50</accession>
<keyword evidence="1" id="KW-0472">Membrane</keyword>
<keyword evidence="1" id="KW-0812">Transmembrane</keyword>
<evidence type="ECO:0000313" key="3">
    <source>
        <dbReference type="Proteomes" id="UP001202328"/>
    </source>
</evidence>
<dbReference type="Proteomes" id="UP001202328">
    <property type="component" value="Unassembled WGS sequence"/>
</dbReference>
<keyword evidence="3" id="KW-1185">Reference proteome</keyword>